<reference evidence="7 8" key="1">
    <citation type="journal article" date="2020" name="Microorganisms">
        <title>Osmotic Adaptation and Compatible Solute Biosynthesis of Phototrophic Bacteria as Revealed from Genome Analyses.</title>
        <authorList>
            <person name="Imhoff J.F."/>
            <person name="Rahn T."/>
            <person name="Kunzel S."/>
            <person name="Keller A."/>
            <person name="Neulinger S.C."/>
        </authorList>
    </citation>
    <scope>NUCLEOTIDE SEQUENCE [LARGE SCALE GENOMIC DNA]</scope>
    <source>
        <strain evidence="7 8">DSM 6210</strain>
    </source>
</reference>
<keyword evidence="8" id="KW-1185">Reference proteome</keyword>
<organism evidence="7 8">
    <name type="scientific">Thiohalocapsa halophila</name>
    <dbReference type="NCBI Taxonomy" id="69359"/>
    <lineage>
        <taxon>Bacteria</taxon>
        <taxon>Pseudomonadati</taxon>
        <taxon>Pseudomonadota</taxon>
        <taxon>Gammaproteobacteria</taxon>
        <taxon>Chromatiales</taxon>
        <taxon>Chromatiaceae</taxon>
        <taxon>Thiohalocapsa</taxon>
    </lineage>
</organism>
<keyword evidence="4" id="KW-0249">Electron transport</keyword>
<evidence type="ECO:0000256" key="3">
    <source>
        <dbReference type="ARBA" id="ARBA00022723"/>
    </source>
</evidence>
<keyword evidence="6" id="KW-0732">Signal</keyword>
<dbReference type="PIRSF" id="PIRSF000027">
    <property type="entry name" value="Cytc_c_prime"/>
    <property type="match status" value="1"/>
</dbReference>
<name>A0ABS1CHQ7_9GAMM</name>
<sequence length="152" mass="15578">MRKIALAAASLVAVALAGPVAAEDVPMDKVEQAVKYRQAVMSTMGGLVGTAVGQLRDGFEFGPGLDTVAASLVATTDDIPALFPAGTDFGETDATAEVWSDAEGFAEKSKEAKEAAASFQEAVASGDKATLMGAFKAVGDSCKGCHEAYRKQ</sequence>
<evidence type="ECO:0000256" key="2">
    <source>
        <dbReference type="ARBA" id="ARBA00022617"/>
    </source>
</evidence>
<dbReference type="SUPFAM" id="SSF47175">
    <property type="entry name" value="Cytochromes"/>
    <property type="match status" value="1"/>
</dbReference>
<evidence type="ECO:0000256" key="1">
    <source>
        <dbReference type="ARBA" id="ARBA00022448"/>
    </source>
</evidence>
<dbReference type="InterPro" id="IPR015984">
    <property type="entry name" value="Cyt_c_prime_subgr"/>
</dbReference>
<evidence type="ECO:0000313" key="8">
    <source>
        <dbReference type="Proteomes" id="UP000748752"/>
    </source>
</evidence>
<accession>A0ABS1CHQ7</accession>
<dbReference type="InterPro" id="IPR010980">
    <property type="entry name" value="Cyt_c/b562"/>
</dbReference>
<dbReference type="Proteomes" id="UP000748752">
    <property type="component" value="Unassembled WGS sequence"/>
</dbReference>
<dbReference type="InterPro" id="IPR002321">
    <property type="entry name" value="Cyt_c_II"/>
</dbReference>
<dbReference type="Pfam" id="PF01322">
    <property type="entry name" value="Cytochrom_C_2"/>
    <property type="match status" value="1"/>
</dbReference>
<dbReference type="RefSeq" id="WP_200237163.1">
    <property type="nucleotide sequence ID" value="NZ_NRRV01000023.1"/>
</dbReference>
<feature type="signal peptide" evidence="6">
    <location>
        <begin position="1"/>
        <end position="22"/>
    </location>
</feature>
<keyword evidence="2" id="KW-0349">Heme</keyword>
<keyword evidence="3" id="KW-0479">Metal-binding</keyword>
<evidence type="ECO:0000256" key="6">
    <source>
        <dbReference type="SAM" id="SignalP"/>
    </source>
</evidence>
<evidence type="ECO:0000313" key="7">
    <source>
        <dbReference type="EMBL" id="MBK1631243.1"/>
    </source>
</evidence>
<dbReference type="Gene3D" id="1.20.120.10">
    <property type="entry name" value="Cytochrome c/b562"/>
    <property type="match status" value="1"/>
</dbReference>
<dbReference type="EMBL" id="NRRV01000023">
    <property type="protein sequence ID" value="MBK1631243.1"/>
    <property type="molecule type" value="Genomic_DNA"/>
</dbReference>
<feature type="chain" id="PRO_5045522520" description="Cytochrome c" evidence="6">
    <location>
        <begin position="23"/>
        <end position="152"/>
    </location>
</feature>
<proteinExistence type="predicted"/>
<dbReference type="PRINTS" id="PR00608">
    <property type="entry name" value="CYTCHROMECII"/>
</dbReference>
<keyword evidence="1" id="KW-0813">Transport</keyword>
<evidence type="ECO:0000256" key="4">
    <source>
        <dbReference type="ARBA" id="ARBA00022982"/>
    </source>
</evidence>
<dbReference type="InterPro" id="IPR012127">
    <property type="entry name" value="Cyt_c_prime"/>
</dbReference>
<gene>
    <name evidence="7" type="ORF">CKO31_10930</name>
</gene>
<evidence type="ECO:0000256" key="5">
    <source>
        <dbReference type="ARBA" id="ARBA00023004"/>
    </source>
</evidence>
<evidence type="ECO:0008006" key="9">
    <source>
        <dbReference type="Google" id="ProtNLM"/>
    </source>
</evidence>
<keyword evidence="5" id="KW-0408">Iron</keyword>
<protein>
    <recommendedName>
        <fullName evidence="9">Cytochrome c</fullName>
    </recommendedName>
</protein>
<comment type="caution">
    <text evidence="7">The sequence shown here is derived from an EMBL/GenBank/DDBJ whole genome shotgun (WGS) entry which is preliminary data.</text>
</comment>
<dbReference type="PROSITE" id="PS51009">
    <property type="entry name" value="CYTCII"/>
    <property type="match status" value="1"/>
</dbReference>